<sequence>MRVDLPHSTSGGTCGLRWRLFVIRPVAMRSPEKREESSRSPEKRPVTGDESESLISHMYLDGLVRNHTPFFSSLTNKGDHSPFFSFLSLPHLAAKGGNVKGILSMPTS</sequence>
<evidence type="ECO:0000313" key="1">
    <source>
        <dbReference type="EMBL" id="KAI8531814.1"/>
    </source>
</evidence>
<evidence type="ECO:0000313" key="2">
    <source>
        <dbReference type="Proteomes" id="UP001062846"/>
    </source>
</evidence>
<reference evidence="1" key="1">
    <citation type="submission" date="2022-02" db="EMBL/GenBank/DDBJ databases">
        <title>Plant Genome Project.</title>
        <authorList>
            <person name="Zhang R.-G."/>
        </authorList>
    </citation>
    <scope>NUCLEOTIDE SEQUENCE</scope>
    <source>
        <strain evidence="1">AT1</strain>
    </source>
</reference>
<keyword evidence="2" id="KW-1185">Reference proteome</keyword>
<gene>
    <name evidence="1" type="ORF">RHMOL_Rhmol11G0165400</name>
</gene>
<name>A0ACC0LTZ9_RHOML</name>
<comment type="caution">
    <text evidence="1">The sequence shown here is derived from an EMBL/GenBank/DDBJ whole genome shotgun (WGS) entry which is preliminary data.</text>
</comment>
<organism evidence="1 2">
    <name type="scientific">Rhododendron molle</name>
    <name type="common">Chinese azalea</name>
    <name type="synonym">Azalea mollis</name>
    <dbReference type="NCBI Taxonomy" id="49168"/>
    <lineage>
        <taxon>Eukaryota</taxon>
        <taxon>Viridiplantae</taxon>
        <taxon>Streptophyta</taxon>
        <taxon>Embryophyta</taxon>
        <taxon>Tracheophyta</taxon>
        <taxon>Spermatophyta</taxon>
        <taxon>Magnoliopsida</taxon>
        <taxon>eudicotyledons</taxon>
        <taxon>Gunneridae</taxon>
        <taxon>Pentapetalae</taxon>
        <taxon>asterids</taxon>
        <taxon>Ericales</taxon>
        <taxon>Ericaceae</taxon>
        <taxon>Ericoideae</taxon>
        <taxon>Rhodoreae</taxon>
        <taxon>Rhododendron</taxon>
    </lineage>
</organism>
<accession>A0ACC0LTZ9</accession>
<protein>
    <submittedName>
        <fullName evidence="1">Uncharacterized protein</fullName>
    </submittedName>
</protein>
<proteinExistence type="predicted"/>
<dbReference type="EMBL" id="CM046398">
    <property type="protein sequence ID" value="KAI8531814.1"/>
    <property type="molecule type" value="Genomic_DNA"/>
</dbReference>
<dbReference type="Proteomes" id="UP001062846">
    <property type="component" value="Chromosome 11"/>
</dbReference>